<feature type="region of interest" description="Disordered" evidence="1">
    <location>
        <begin position="1"/>
        <end position="44"/>
    </location>
</feature>
<name>A0A067P3D1_PLEO1</name>
<evidence type="ECO:0000313" key="2">
    <source>
        <dbReference type="EMBL" id="KDQ30356.1"/>
    </source>
</evidence>
<reference evidence="3" key="1">
    <citation type="journal article" date="2014" name="Proc. Natl. Acad. Sci. U.S.A.">
        <title>Extensive sampling of basidiomycete genomes demonstrates inadequacy of the white-rot/brown-rot paradigm for wood decay fungi.</title>
        <authorList>
            <person name="Riley R."/>
            <person name="Salamov A.A."/>
            <person name="Brown D.W."/>
            <person name="Nagy L.G."/>
            <person name="Floudas D."/>
            <person name="Held B.W."/>
            <person name="Levasseur A."/>
            <person name="Lombard V."/>
            <person name="Morin E."/>
            <person name="Otillar R."/>
            <person name="Lindquist E.A."/>
            <person name="Sun H."/>
            <person name="LaButti K.M."/>
            <person name="Schmutz J."/>
            <person name="Jabbour D."/>
            <person name="Luo H."/>
            <person name="Baker S.E."/>
            <person name="Pisabarro A.G."/>
            <person name="Walton J.D."/>
            <person name="Blanchette R.A."/>
            <person name="Henrissat B."/>
            <person name="Martin F."/>
            <person name="Cullen D."/>
            <person name="Hibbett D.S."/>
            <person name="Grigoriev I.V."/>
        </authorList>
    </citation>
    <scope>NUCLEOTIDE SEQUENCE [LARGE SCALE GENOMIC DNA]</scope>
    <source>
        <strain evidence="3">PC15</strain>
    </source>
</reference>
<accession>A0A067P3D1</accession>
<evidence type="ECO:0000256" key="1">
    <source>
        <dbReference type="SAM" id="MobiDB-lite"/>
    </source>
</evidence>
<feature type="compositionally biased region" description="Low complexity" evidence="1">
    <location>
        <begin position="26"/>
        <end position="44"/>
    </location>
</feature>
<feature type="compositionally biased region" description="Polar residues" evidence="1">
    <location>
        <begin position="1"/>
        <end position="25"/>
    </location>
</feature>
<protein>
    <submittedName>
        <fullName evidence="2">Uncharacterized protein</fullName>
    </submittedName>
</protein>
<dbReference type="EMBL" id="KL198006">
    <property type="protein sequence ID" value="KDQ30356.1"/>
    <property type="molecule type" value="Genomic_DNA"/>
</dbReference>
<dbReference type="VEuPathDB" id="FungiDB:PLEOSDRAFT_155037"/>
<dbReference type="InParanoid" id="A0A067P3D1"/>
<dbReference type="AlphaFoldDB" id="A0A067P3D1"/>
<dbReference type="HOGENOM" id="CLU_2832246_0_0_1"/>
<evidence type="ECO:0000313" key="3">
    <source>
        <dbReference type="Proteomes" id="UP000027073"/>
    </source>
</evidence>
<proteinExistence type="predicted"/>
<organism evidence="2 3">
    <name type="scientific">Pleurotus ostreatus (strain PC15)</name>
    <name type="common">Oyster mushroom</name>
    <dbReference type="NCBI Taxonomy" id="1137138"/>
    <lineage>
        <taxon>Eukaryota</taxon>
        <taxon>Fungi</taxon>
        <taxon>Dikarya</taxon>
        <taxon>Basidiomycota</taxon>
        <taxon>Agaricomycotina</taxon>
        <taxon>Agaricomycetes</taxon>
        <taxon>Agaricomycetidae</taxon>
        <taxon>Agaricales</taxon>
        <taxon>Pleurotineae</taxon>
        <taxon>Pleurotaceae</taxon>
        <taxon>Pleurotus</taxon>
    </lineage>
</organism>
<sequence length="66" mass="7300">MSASSTLFFTRQPTTDNRQPSIKETSSPFFHPIPSHPTQPTQPTQPVLYHIIYGAPPPAADATRHT</sequence>
<gene>
    <name evidence="2" type="ORF">PLEOSDRAFT_155037</name>
</gene>
<dbReference type="Proteomes" id="UP000027073">
    <property type="component" value="Unassembled WGS sequence"/>
</dbReference>